<protein>
    <submittedName>
        <fullName evidence="1">Uncharacterized protein</fullName>
    </submittedName>
</protein>
<accession>A0A7W5A0D4</accession>
<organism evidence="1 2">
    <name type="scientific">Streptomyces violarus</name>
    <dbReference type="NCBI Taxonomy" id="67380"/>
    <lineage>
        <taxon>Bacteria</taxon>
        <taxon>Bacillati</taxon>
        <taxon>Actinomycetota</taxon>
        <taxon>Actinomycetes</taxon>
        <taxon>Kitasatosporales</taxon>
        <taxon>Streptomycetaceae</taxon>
        <taxon>Streptomyces</taxon>
    </lineage>
</organism>
<keyword evidence="2" id="KW-1185">Reference proteome</keyword>
<dbReference type="EMBL" id="JACHXE010000015">
    <property type="protein sequence ID" value="MBB3081696.1"/>
    <property type="molecule type" value="Genomic_DNA"/>
</dbReference>
<name>A0A7W5A0D4_9ACTN</name>
<evidence type="ECO:0000313" key="2">
    <source>
        <dbReference type="Proteomes" id="UP000572907"/>
    </source>
</evidence>
<sequence length="39" mass="4393">MDELTPAERTAVARLADLVDRRRDRAVEAALDAQIGRDR</sequence>
<reference evidence="1 2" key="1">
    <citation type="submission" date="2020-08" db="EMBL/GenBank/DDBJ databases">
        <title>Genomic Encyclopedia of Type Strains, Phase III (KMG-III): the genomes of soil and plant-associated and newly described type strains.</title>
        <authorList>
            <person name="Whitman W."/>
        </authorList>
    </citation>
    <scope>NUCLEOTIDE SEQUENCE [LARGE SCALE GENOMIC DNA]</scope>
    <source>
        <strain evidence="1 2">CECT 3237</strain>
    </source>
</reference>
<evidence type="ECO:0000313" key="1">
    <source>
        <dbReference type="EMBL" id="MBB3081696.1"/>
    </source>
</evidence>
<dbReference type="Proteomes" id="UP000572907">
    <property type="component" value="Unassembled WGS sequence"/>
</dbReference>
<proteinExistence type="predicted"/>
<comment type="caution">
    <text evidence="1">The sequence shown here is derived from an EMBL/GenBank/DDBJ whole genome shotgun (WGS) entry which is preliminary data.</text>
</comment>
<dbReference type="AlphaFoldDB" id="A0A7W5A0D4"/>
<gene>
    <name evidence="1" type="ORF">FHS41_008254</name>
</gene>